<dbReference type="KEGG" id="ehx:EMIHUDRAFT_206916"/>
<protein>
    <recommendedName>
        <fullName evidence="2">Trichome birefringence-like C-terminal domain-containing protein</fullName>
    </recommendedName>
</protein>
<dbReference type="InterPro" id="IPR036514">
    <property type="entry name" value="SGNH_hydro_sf"/>
</dbReference>
<evidence type="ECO:0000313" key="3">
    <source>
        <dbReference type="EnsemblProtists" id="EOD23927"/>
    </source>
</evidence>
<comment type="similarity">
    <text evidence="1">Belongs to the PC-esterase family. TBL subfamily.</text>
</comment>
<keyword evidence="4" id="KW-1185">Reference proteome</keyword>
<evidence type="ECO:0000256" key="1">
    <source>
        <dbReference type="ARBA" id="ARBA00007727"/>
    </source>
</evidence>
<dbReference type="GeneID" id="17269472"/>
<dbReference type="InterPro" id="IPR026057">
    <property type="entry name" value="TBL_C"/>
</dbReference>
<dbReference type="Pfam" id="PF13839">
    <property type="entry name" value="PC-Esterase"/>
    <property type="match status" value="1"/>
</dbReference>
<reference evidence="3" key="2">
    <citation type="submission" date="2024-10" db="UniProtKB">
        <authorList>
            <consortium name="EnsemblProtists"/>
        </authorList>
    </citation>
    <scope>IDENTIFICATION</scope>
</reference>
<dbReference type="PaxDb" id="2903-EOD23927"/>
<dbReference type="Proteomes" id="UP000013827">
    <property type="component" value="Unassembled WGS sequence"/>
</dbReference>
<name>A0A0D3JK92_EMIH1</name>
<dbReference type="InterPro" id="IPR029962">
    <property type="entry name" value="TBL"/>
</dbReference>
<reference evidence="4" key="1">
    <citation type="journal article" date="2013" name="Nature">
        <title>Pan genome of the phytoplankton Emiliania underpins its global distribution.</title>
        <authorList>
            <person name="Read B.A."/>
            <person name="Kegel J."/>
            <person name="Klute M.J."/>
            <person name="Kuo A."/>
            <person name="Lefebvre S.C."/>
            <person name="Maumus F."/>
            <person name="Mayer C."/>
            <person name="Miller J."/>
            <person name="Monier A."/>
            <person name="Salamov A."/>
            <person name="Young J."/>
            <person name="Aguilar M."/>
            <person name="Claverie J.M."/>
            <person name="Frickenhaus S."/>
            <person name="Gonzalez K."/>
            <person name="Herman E.K."/>
            <person name="Lin Y.C."/>
            <person name="Napier J."/>
            <person name="Ogata H."/>
            <person name="Sarno A.F."/>
            <person name="Shmutz J."/>
            <person name="Schroeder D."/>
            <person name="de Vargas C."/>
            <person name="Verret F."/>
            <person name="von Dassow P."/>
            <person name="Valentin K."/>
            <person name="Van de Peer Y."/>
            <person name="Wheeler G."/>
            <person name="Dacks J.B."/>
            <person name="Delwiche C.F."/>
            <person name="Dyhrman S.T."/>
            <person name="Glockner G."/>
            <person name="John U."/>
            <person name="Richards T."/>
            <person name="Worden A.Z."/>
            <person name="Zhang X."/>
            <person name="Grigoriev I.V."/>
            <person name="Allen A.E."/>
            <person name="Bidle K."/>
            <person name="Borodovsky M."/>
            <person name="Bowler C."/>
            <person name="Brownlee C."/>
            <person name="Cock J.M."/>
            <person name="Elias M."/>
            <person name="Gladyshev V.N."/>
            <person name="Groth M."/>
            <person name="Guda C."/>
            <person name="Hadaegh A."/>
            <person name="Iglesias-Rodriguez M.D."/>
            <person name="Jenkins J."/>
            <person name="Jones B.M."/>
            <person name="Lawson T."/>
            <person name="Leese F."/>
            <person name="Lindquist E."/>
            <person name="Lobanov A."/>
            <person name="Lomsadze A."/>
            <person name="Malik S.B."/>
            <person name="Marsh M.E."/>
            <person name="Mackinder L."/>
            <person name="Mock T."/>
            <person name="Mueller-Roeber B."/>
            <person name="Pagarete A."/>
            <person name="Parker M."/>
            <person name="Probert I."/>
            <person name="Quesneville H."/>
            <person name="Raines C."/>
            <person name="Rensing S.A."/>
            <person name="Riano-Pachon D.M."/>
            <person name="Richier S."/>
            <person name="Rokitta S."/>
            <person name="Shiraiwa Y."/>
            <person name="Soanes D.M."/>
            <person name="van der Giezen M."/>
            <person name="Wahlund T.M."/>
            <person name="Williams B."/>
            <person name="Wilson W."/>
            <person name="Wolfe G."/>
            <person name="Wurch L.L."/>
        </authorList>
    </citation>
    <scope>NUCLEOTIDE SEQUENCE</scope>
</reference>
<dbReference type="HOGENOM" id="CLU_607542_0_0_1"/>
<dbReference type="PANTHER" id="PTHR32285">
    <property type="entry name" value="PROTEIN TRICHOME BIREFRINGENCE-LIKE 9-RELATED"/>
    <property type="match status" value="1"/>
</dbReference>
<evidence type="ECO:0000259" key="2">
    <source>
        <dbReference type="Pfam" id="PF13839"/>
    </source>
</evidence>
<proteinExistence type="inferred from homology"/>
<accession>A0A0D3JK92</accession>
<dbReference type="Gene3D" id="3.40.50.1110">
    <property type="entry name" value="SGNH hydrolase"/>
    <property type="match status" value="1"/>
</dbReference>
<dbReference type="PANTHER" id="PTHR32285:SF48">
    <property type="entry name" value="PROTEIN TRICHOME BIREFRINGENCE-LIKE 19"/>
    <property type="match status" value="1"/>
</dbReference>
<evidence type="ECO:0000313" key="4">
    <source>
        <dbReference type="Proteomes" id="UP000013827"/>
    </source>
</evidence>
<dbReference type="AlphaFoldDB" id="A0A0D3JK92"/>
<sequence>MERCQGSTHADGSWVPRAAPPYEIMPAAFYARFQDASHSLPRSFHGAAAGLTCDDRSFTRRKEPRKHYEWRPRACALDAWDRTRACALLEERDVRQVVVVGDSISEQIYVSLVMLLQGLDGFGPPVNGSTRVVAAKGAELHSKAAVACDGRVRLSYARNDLLLWSSSGAETNLVRWCAGNTILEPWAVRAVHDADLLVLGAGIHAVSSLESINSSAAAAFPAHNLRHTLRRLVAERAKRGAAPESVVVLGAPLPTPGCESIGAPLTLSGAALHAGRLKAHPFAAQWRQLQHFNQAAQWVAQDAGVVWIDVAALSRTRPDAAVAAHGLGTPASRGRVSSVGDCVHTCQPGPIDEYVRLLFHEVRSRTALRVSVTPKTRRFFSVSEAEWLRHRPLERHGGVGLPPELQPAKMGYLCASAAPWFPYLECRGRSAPQQANFCLGMLDAETKRSLMEMGTPA</sequence>
<feature type="domain" description="Trichome birefringence-like C-terminal" evidence="2">
    <location>
        <begin position="299"/>
        <end position="360"/>
    </location>
</feature>
<dbReference type="RefSeq" id="XP_005776356.1">
    <property type="nucleotide sequence ID" value="XM_005776299.1"/>
</dbReference>
<organism evidence="3 4">
    <name type="scientific">Emiliania huxleyi (strain CCMP1516)</name>
    <dbReference type="NCBI Taxonomy" id="280463"/>
    <lineage>
        <taxon>Eukaryota</taxon>
        <taxon>Haptista</taxon>
        <taxon>Haptophyta</taxon>
        <taxon>Prymnesiophyceae</taxon>
        <taxon>Isochrysidales</taxon>
        <taxon>Noelaerhabdaceae</taxon>
        <taxon>Emiliania</taxon>
    </lineage>
</organism>
<dbReference type="GO" id="GO:0016413">
    <property type="term" value="F:O-acetyltransferase activity"/>
    <property type="evidence" value="ECO:0007669"/>
    <property type="project" value="InterPro"/>
</dbReference>
<dbReference type="EnsemblProtists" id="EOD23927">
    <property type="protein sequence ID" value="EOD23927"/>
    <property type="gene ID" value="EMIHUDRAFT_206916"/>
</dbReference>